<dbReference type="PROSITE" id="PS51843">
    <property type="entry name" value="NR_LBD"/>
    <property type="match status" value="1"/>
</dbReference>
<dbReference type="AlphaFoldDB" id="A0A1I7RI69"/>
<dbReference type="SUPFAM" id="SSF48508">
    <property type="entry name" value="Nuclear receptor ligand-binding domain"/>
    <property type="match status" value="1"/>
</dbReference>
<keyword evidence="5" id="KW-0862">Zinc</keyword>
<evidence type="ECO:0000256" key="8">
    <source>
        <dbReference type="ARBA" id="ARBA00023163"/>
    </source>
</evidence>
<protein>
    <submittedName>
        <fullName evidence="15">Nuclear receptor domain-containing protein</fullName>
    </submittedName>
</protein>
<evidence type="ECO:0000256" key="1">
    <source>
        <dbReference type="ARBA" id="ARBA00004123"/>
    </source>
</evidence>
<evidence type="ECO:0000256" key="6">
    <source>
        <dbReference type="ARBA" id="ARBA00023015"/>
    </source>
</evidence>
<evidence type="ECO:0000256" key="11">
    <source>
        <dbReference type="SAM" id="MobiDB-lite"/>
    </source>
</evidence>
<evidence type="ECO:0000256" key="9">
    <source>
        <dbReference type="ARBA" id="ARBA00023170"/>
    </source>
</evidence>
<dbReference type="SMART" id="SM00399">
    <property type="entry name" value="ZnF_C4"/>
    <property type="match status" value="1"/>
</dbReference>
<keyword evidence="3" id="KW-0479">Metal-binding</keyword>
<keyword evidence="9" id="KW-0675">Receptor</keyword>
<keyword evidence="8" id="KW-0804">Transcription</keyword>
<comment type="subcellular location">
    <subcellularLocation>
        <location evidence="1">Nucleus</location>
    </subcellularLocation>
</comment>
<dbReference type="GO" id="GO:0005634">
    <property type="term" value="C:nucleus"/>
    <property type="evidence" value="ECO:0007669"/>
    <property type="project" value="UniProtKB-SubCell"/>
</dbReference>
<dbReference type="InterPro" id="IPR050274">
    <property type="entry name" value="Nuclear_hormone_rcpt_NR2"/>
</dbReference>
<dbReference type="eggNOG" id="KOG3575">
    <property type="taxonomic scope" value="Eukaryota"/>
</dbReference>
<keyword evidence="7" id="KW-0238">DNA-binding</keyword>
<dbReference type="PROSITE" id="PS00031">
    <property type="entry name" value="NUCLEAR_REC_DBD_1"/>
    <property type="match status" value="1"/>
</dbReference>
<dbReference type="InterPro" id="IPR001628">
    <property type="entry name" value="Znf_hrmn_rcpt"/>
</dbReference>
<dbReference type="InterPro" id="IPR000536">
    <property type="entry name" value="Nucl_hrmn_rcpt_lig-bd"/>
</dbReference>
<keyword evidence="6" id="KW-0805">Transcription regulation</keyword>
<feature type="domain" description="NR LBD" evidence="13">
    <location>
        <begin position="157"/>
        <end position="373"/>
    </location>
</feature>
<organism evidence="14 15">
    <name type="scientific">Bursaphelenchus xylophilus</name>
    <name type="common">Pinewood nematode worm</name>
    <name type="synonym">Aphelenchoides xylophilus</name>
    <dbReference type="NCBI Taxonomy" id="6326"/>
    <lineage>
        <taxon>Eukaryota</taxon>
        <taxon>Metazoa</taxon>
        <taxon>Ecdysozoa</taxon>
        <taxon>Nematoda</taxon>
        <taxon>Chromadorea</taxon>
        <taxon>Rhabditida</taxon>
        <taxon>Tylenchina</taxon>
        <taxon>Tylenchomorpha</taxon>
        <taxon>Aphelenchoidea</taxon>
        <taxon>Aphelenchoididae</taxon>
        <taxon>Bursaphelenchus</taxon>
    </lineage>
</organism>
<dbReference type="InterPro" id="IPR013088">
    <property type="entry name" value="Znf_NHR/GATA"/>
</dbReference>
<accession>A0A1I7RI69</accession>
<evidence type="ECO:0000256" key="4">
    <source>
        <dbReference type="ARBA" id="ARBA00022771"/>
    </source>
</evidence>
<keyword evidence="4" id="KW-0863">Zinc-finger</keyword>
<feature type="compositionally biased region" description="Basic and acidic residues" evidence="11">
    <location>
        <begin position="380"/>
        <end position="399"/>
    </location>
</feature>
<evidence type="ECO:0000259" key="13">
    <source>
        <dbReference type="PROSITE" id="PS51843"/>
    </source>
</evidence>
<dbReference type="GO" id="GO:0043565">
    <property type="term" value="F:sequence-specific DNA binding"/>
    <property type="evidence" value="ECO:0007669"/>
    <property type="project" value="InterPro"/>
</dbReference>
<reference evidence="15" key="1">
    <citation type="submission" date="2016-11" db="UniProtKB">
        <authorList>
            <consortium name="WormBaseParasite"/>
        </authorList>
    </citation>
    <scope>IDENTIFICATION</scope>
</reference>
<dbReference type="FunFam" id="3.30.50.10:FF:000019">
    <property type="entry name" value="Nuclear receptor subfamily 2 group E member"/>
    <property type="match status" value="1"/>
</dbReference>
<evidence type="ECO:0000256" key="3">
    <source>
        <dbReference type="ARBA" id="ARBA00022723"/>
    </source>
</evidence>
<comment type="similarity">
    <text evidence="2">Belongs to the nuclear hormone receptor family.</text>
</comment>
<dbReference type="Gene3D" id="1.10.565.10">
    <property type="entry name" value="Retinoid X Receptor"/>
    <property type="match status" value="1"/>
</dbReference>
<evidence type="ECO:0000256" key="10">
    <source>
        <dbReference type="ARBA" id="ARBA00023242"/>
    </source>
</evidence>
<dbReference type="Proteomes" id="UP000095284">
    <property type="component" value="Unplaced"/>
</dbReference>
<dbReference type="GO" id="GO:0008270">
    <property type="term" value="F:zinc ion binding"/>
    <property type="evidence" value="ECO:0007669"/>
    <property type="project" value="UniProtKB-KW"/>
</dbReference>
<keyword evidence="10" id="KW-0539">Nucleus</keyword>
<evidence type="ECO:0000313" key="14">
    <source>
        <dbReference type="Proteomes" id="UP000095284"/>
    </source>
</evidence>
<dbReference type="PANTHER" id="PTHR24083">
    <property type="entry name" value="NUCLEAR HORMONE RECEPTOR"/>
    <property type="match status" value="1"/>
</dbReference>
<evidence type="ECO:0000256" key="7">
    <source>
        <dbReference type="ARBA" id="ARBA00023125"/>
    </source>
</evidence>
<dbReference type="SUPFAM" id="SSF57716">
    <property type="entry name" value="Glucocorticoid receptor-like (DNA-binding domain)"/>
    <property type="match status" value="1"/>
</dbReference>
<feature type="region of interest" description="Disordered" evidence="11">
    <location>
        <begin position="364"/>
        <end position="416"/>
    </location>
</feature>
<dbReference type="Pfam" id="PF00105">
    <property type="entry name" value="zf-C4"/>
    <property type="match status" value="1"/>
</dbReference>
<proteinExistence type="inferred from homology"/>
<dbReference type="GO" id="GO:0032502">
    <property type="term" value="P:developmental process"/>
    <property type="evidence" value="ECO:0007669"/>
    <property type="project" value="UniProtKB-ARBA"/>
</dbReference>
<evidence type="ECO:0000256" key="5">
    <source>
        <dbReference type="ARBA" id="ARBA00022833"/>
    </source>
</evidence>
<name>A0A1I7RI69_BURXY</name>
<dbReference type="GO" id="GO:0003700">
    <property type="term" value="F:DNA-binding transcription factor activity"/>
    <property type="evidence" value="ECO:0007669"/>
    <property type="project" value="InterPro"/>
</dbReference>
<dbReference type="WBParaSite" id="BXY_0039800.1">
    <property type="protein sequence ID" value="BXY_0039800.1"/>
    <property type="gene ID" value="BXY_0039800"/>
</dbReference>
<dbReference type="PRINTS" id="PR00047">
    <property type="entry name" value="STROIDFINGER"/>
</dbReference>
<evidence type="ECO:0000256" key="2">
    <source>
        <dbReference type="ARBA" id="ARBA00005993"/>
    </source>
</evidence>
<dbReference type="InterPro" id="IPR035500">
    <property type="entry name" value="NHR-like_dom_sf"/>
</dbReference>
<sequence>MVARCEPSESQKEKGIAGRILMDTPCRVCHDNSSGKHYGIYSCDGCSGFFKRSVRRNRQYVCKNKGGADEGKCVVDKVRRNQCRACRLRKCVEIGMNKEAVQHERGPRSSTLKKMAMMNRFSSLTSQISPPMAPLDIFNAKKPANPMLAFAKMAQNLRQNLFNQLQTSPGGFLFNGNTNNMFGVMGNLNKPSTSVSVDACMLRLLSWARTFLSLFPTIGQDEQLQIISQCLGRLFLISAFEANLLSSGNAQAMDESDLKEQIRSLILQLEELQLDETEYGYVRNLVLLKEKYPQMVQMVQPALAQHQQLRYPSQTMRFCQSMIFIDKLNQVNNSDLLNTLRLLVSTKSPTSSNTDFASLFSTDLSVSSPSNTSDEEDLEEDKKSERSEGMERVLKKENKSNSFSVSALTGTDQNVH</sequence>
<dbReference type="Gene3D" id="3.30.50.10">
    <property type="entry name" value="Erythroid Transcription Factor GATA-1, subunit A"/>
    <property type="match status" value="1"/>
</dbReference>
<dbReference type="PROSITE" id="PS51030">
    <property type="entry name" value="NUCLEAR_REC_DBD_2"/>
    <property type="match status" value="1"/>
</dbReference>
<evidence type="ECO:0000259" key="12">
    <source>
        <dbReference type="PROSITE" id="PS51030"/>
    </source>
</evidence>
<feature type="domain" description="Nuclear receptor" evidence="12">
    <location>
        <begin position="23"/>
        <end position="103"/>
    </location>
</feature>
<feature type="compositionally biased region" description="Polar residues" evidence="11">
    <location>
        <begin position="400"/>
        <end position="416"/>
    </location>
</feature>
<dbReference type="GO" id="GO:0006357">
    <property type="term" value="P:regulation of transcription by RNA polymerase II"/>
    <property type="evidence" value="ECO:0007669"/>
    <property type="project" value="UniProtKB-ARBA"/>
</dbReference>
<evidence type="ECO:0000313" key="15">
    <source>
        <dbReference type="WBParaSite" id="BXY_0039800.1"/>
    </source>
</evidence>